<dbReference type="InterPro" id="IPR001638">
    <property type="entry name" value="Solute-binding_3/MltF_N"/>
</dbReference>
<dbReference type="Gene3D" id="1.10.287.950">
    <property type="entry name" value="Methyl-accepting chemotaxis protein"/>
    <property type="match status" value="1"/>
</dbReference>
<organism evidence="6 7">
    <name type="scientific">Marinobacterium mangrovicola</name>
    <dbReference type="NCBI Taxonomy" id="1476959"/>
    <lineage>
        <taxon>Bacteria</taxon>
        <taxon>Pseudomonadati</taxon>
        <taxon>Pseudomonadota</taxon>
        <taxon>Gammaproteobacteria</taxon>
        <taxon>Oceanospirillales</taxon>
        <taxon>Oceanospirillaceae</taxon>
        <taxon>Marinobacterium</taxon>
    </lineage>
</organism>
<feature type="domain" description="Methyl-accepting transducer" evidence="5">
    <location>
        <begin position="84"/>
        <end position="216"/>
    </location>
</feature>
<dbReference type="RefSeq" id="WP_132295018.1">
    <property type="nucleotide sequence ID" value="NZ_SMFU01000010.1"/>
</dbReference>
<evidence type="ECO:0000259" key="5">
    <source>
        <dbReference type="PROSITE" id="PS50111"/>
    </source>
</evidence>
<dbReference type="AlphaFoldDB" id="A0A4R1GAB6"/>
<sequence>MRPLKRFLSRSSSATCDADLQPDWLTALTQGQVQTTLNETDTPPALRDELDRLQQLAGSAAIEQPLQPLVRRIGDLQAHLLQGLDTLETTLGEIGSRTDEQREFVGQSRGDLQASSDQAGALRTEIAQKLDQVHSFFATELKSLCEQLATKAGSSRDVINNIDDIGKTVHLLSLNATIEAAHAGEAGKGFAVVADEVRTLAMRTRQSAREAFDRIELSDIESAMHALLEQSEQELKGLSDRVSQALSTLHDLLGGMDHHLEEIDANNHIINATLELGAGSSQQIRHRSRWSQHLATQLDQSLAEPTETPDKLEQLVRAEKMELDPGFDRLERIRQRGRIRIAVEPEFRGLSFKNPQTRRLEGFDAEIAARFARWLGVECEFVEHPWDLCTQLLDCGPDRGEHEADLMWSALPPDPCYDRLAFSNPYLFLPYVLARRAGDNSISGIESLEGKVLGCINDPAAFATLEDAGIRWRANQDKPGGRVMLSNLLAYTNQSWIHDCLADCTVDAFAVDLPIYYWTCKNSASPWYGKIEILPGNLAGELWSYSVGVKRSAASFHLLQAVNRFIAEFRQSSEYDQLCRRWLGKNWDDPAWRAPAGIATERELKQSHQQLCEQVHRSEPEPPVRAEADMEQPL</sequence>
<evidence type="ECO:0000256" key="4">
    <source>
        <dbReference type="SAM" id="MobiDB-lite"/>
    </source>
</evidence>
<accession>A0A4R1GAB6</accession>
<comment type="subcellular location">
    <subcellularLocation>
        <location evidence="1">Membrane</location>
    </subcellularLocation>
</comment>
<name>A0A4R1GAB6_9GAMM</name>
<dbReference type="Pfam" id="PF00015">
    <property type="entry name" value="MCPsignal"/>
    <property type="match status" value="1"/>
</dbReference>
<dbReference type="InterPro" id="IPR004089">
    <property type="entry name" value="MCPsignal_dom"/>
</dbReference>
<dbReference type="Pfam" id="PF00497">
    <property type="entry name" value="SBP_bac_3"/>
    <property type="match status" value="1"/>
</dbReference>
<evidence type="ECO:0000256" key="1">
    <source>
        <dbReference type="ARBA" id="ARBA00004370"/>
    </source>
</evidence>
<comment type="caution">
    <text evidence="6">The sequence shown here is derived from an EMBL/GenBank/DDBJ whole genome shotgun (WGS) entry which is preliminary data.</text>
</comment>
<dbReference type="Proteomes" id="UP000294546">
    <property type="component" value="Unassembled WGS sequence"/>
</dbReference>
<dbReference type="SUPFAM" id="SSF58104">
    <property type="entry name" value="Methyl-accepting chemotaxis protein (MCP) signaling domain"/>
    <property type="match status" value="1"/>
</dbReference>
<keyword evidence="7" id="KW-1185">Reference proteome</keyword>
<dbReference type="GO" id="GO:0007165">
    <property type="term" value="P:signal transduction"/>
    <property type="evidence" value="ECO:0007669"/>
    <property type="project" value="UniProtKB-KW"/>
</dbReference>
<feature type="region of interest" description="Disordered" evidence="4">
    <location>
        <begin position="609"/>
        <end position="634"/>
    </location>
</feature>
<dbReference type="SMART" id="SM00062">
    <property type="entry name" value="PBPb"/>
    <property type="match status" value="1"/>
</dbReference>
<reference evidence="6 7" key="1">
    <citation type="submission" date="2019-03" db="EMBL/GenBank/DDBJ databases">
        <title>Genomic Encyclopedia of Archaeal and Bacterial Type Strains, Phase II (KMG-II): from individual species to whole genera.</title>
        <authorList>
            <person name="Goeker M."/>
        </authorList>
    </citation>
    <scope>NUCLEOTIDE SEQUENCE [LARGE SCALE GENOMIC DNA]</scope>
    <source>
        <strain evidence="6 7">DSM 27697</strain>
    </source>
</reference>
<evidence type="ECO:0000313" key="7">
    <source>
        <dbReference type="Proteomes" id="UP000294546"/>
    </source>
</evidence>
<dbReference type="OrthoDB" id="9177152at2"/>
<proteinExistence type="predicted"/>
<dbReference type="SMART" id="SM00283">
    <property type="entry name" value="MA"/>
    <property type="match status" value="1"/>
</dbReference>
<feature type="compositionally biased region" description="Basic and acidic residues" evidence="4">
    <location>
        <begin position="614"/>
        <end position="628"/>
    </location>
</feature>
<evidence type="ECO:0000256" key="3">
    <source>
        <dbReference type="PROSITE-ProRule" id="PRU00284"/>
    </source>
</evidence>
<dbReference type="EMBL" id="SMFU01000010">
    <property type="protein sequence ID" value="TCK04924.1"/>
    <property type="molecule type" value="Genomic_DNA"/>
</dbReference>
<dbReference type="Gene3D" id="3.40.190.10">
    <property type="entry name" value="Periplasmic binding protein-like II"/>
    <property type="match status" value="1"/>
</dbReference>
<dbReference type="PANTHER" id="PTHR32089">
    <property type="entry name" value="METHYL-ACCEPTING CHEMOTAXIS PROTEIN MCPB"/>
    <property type="match status" value="1"/>
</dbReference>
<dbReference type="PANTHER" id="PTHR32089:SF112">
    <property type="entry name" value="LYSOZYME-LIKE PROTEIN-RELATED"/>
    <property type="match status" value="1"/>
</dbReference>
<evidence type="ECO:0000256" key="2">
    <source>
        <dbReference type="ARBA" id="ARBA00023224"/>
    </source>
</evidence>
<evidence type="ECO:0000313" key="6">
    <source>
        <dbReference type="EMBL" id="TCK04924.1"/>
    </source>
</evidence>
<dbReference type="GO" id="GO:0016020">
    <property type="term" value="C:membrane"/>
    <property type="evidence" value="ECO:0007669"/>
    <property type="project" value="UniProtKB-SubCell"/>
</dbReference>
<gene>
    <name evidence="6" type="ORF">CLV83_3374</name>
</gene>
<dbReference type="GO" id="GO:0006935">
    <property type="term" value="P:chemotaxis"/>
    <property type="evidence" value="ECO:0007669"/>
    <property type="project" value="UniProtKB-ARBA"/>
</dbReference>
<protein>
    <submittedName>
        <fullName evidence="6">Methyl-accepting chemotaxis protein</fullName>
    </submittedName>
</protein>
<dbReference type="PROSITE" id="PS50111">
    <property type="entry name" value="CHEMOTAXIS_TRANSDUC_2"/>
    <property type="match status" value="1"/>
</dbReference>
<dbReference type="SUPFAM" id="SSF53850">
    <property type="entry name" value="Periplasmic binding protein-like II"/>
    <property type="match status" value="1"/>
</dbReference>
<keyword evidence="2 3" id="KW-0807">Transducer</keyword>